<dbReference type="EMBL" id="JAAOAS010000161">
    <property type="protein sequence ID" value="KAF5588839.1"/>
    <property type="molecule type" value="Genomic_DNA"/>
</dbReference>
<evidence type="ECO:0000313" key="2">
    <source>
        <dbReference type="Proteomes" id="UP000546213"/>
    </source>
</evidence>
<name>A0A8H5L9H1_9HYPO</name>
<protein>
    <submittedName>
        <fullName evidence="1">Uncharacterized protein</fullName>
    </submittedName>
</protein>
<dbReference type="Proteomes" id="UP000546213">
    <property type="component" value="Unassembled WGS sequence"/>
</dbReference>
<reference evidence="1 2" key="1">
    <citation type="submission" date="2020-05" db="EMBL/GenBank/DDBJ databases">
        <title>Identification and distribution of gene clusters putatively required for synthesis of sphingolipid metabolism inhibitors in phylogenetically diverse species of the filamentous fungus Fusarium.</title>
        <authorList>
            <person name="Kim H.-S."/>
            <person name="Busman M."/>
            <person name="Brown D.W."/>
            <person name="Divon H."/>
            <person name="Uhlig S."/>
            <person name="Proctor R.H."/>
        </authorList>
    </citation>
    <scope>NUCLEOTIDE SEQUENCE [LARGE SCALE GENOMIC DNA]</scope>
    <source>
        <strain evidence="1 2">NRRL 36939</strain>
    </source>
</reference>
<dbReference type="OrthoDB" id="103349at2759"/>
<sequence length="143" mass="16153">TILDLLINSGSLNEKDTHIASDLVQDYEGQSLIRPYKKTDGDRRAWTFSVVNSGAGMLGVTSADVPWRLVIPLNKVIEYRVTDALNDPMELKPVAAWSPEELETEVRSAFGDEAAQWANEAIPIAQWWALERQRLWRYHSLSA</sequence>
<feature type="non-terminal residue" evidence="1">
    <location>
        <position position="1"/>
    </location>
</feature>
<evidence type="ECO:0000313" key="1">
    <source>
        <dbReference type="EMBL" id="KAF5588839.1"/>
    </source>
</evidence>
<dbReference type="SUPFAM" id="SSF53649">
    <property type="entry name" value="Alkaline phosphatase-like"/>
    <property type="match status" value="1"/>
</dbReference>
<comment type="caution">
    <text evidence="1">The sequence shown here is derived from an EMBL/GenBank/DDBJ whole genome shotgun (WGS) entry which is preliminary data.</text>
</comment>
<dbReference type="InterPro" id="IPR017850">
    <property type="entry name" value="Alkaline_phosphatase_core_sf"/>
</dbReference>
<dbReference type="AlphaFoldDB" id="A0A8H5L9H1"/>
<accession>A0A8H5L9H1</accession>
<keyword evidence="2" id="KW-1185">Reference proteome</keyword>
<gene>
    <name evidence="1" type="ORF">FPCIR_6992</name>
</gene>
<proteinExistence type="predicted"/>
<organism evidence="1 2">
    <name type="scientific">Fusarium pseudocircinatum</name>
    <dbReference type="NCBI Taxonomy" id="56676"/>
    <lineage>
        <taxon>Eukaryota</taxon>
        <taxon>Fungi</taxon>
        <taxon>Dikarya</taxon>
        <taxon>Ascomycota</taxon>
        <taxon>Pezizomycotina</taxon>
        <taxon>Sordariomycetes</taxon>
        <taxon>Hypocreomycetidae</taxon>
        <taxon>Hypocreales</taxon>
        <taxon>Nectriaceae</taxon>
        <taxon>Fusarium</taxon>
        <taxon>Fusarium fujikuroi species complex</taxon>
    </lineage>
</organism>